<proteinExistence type="predicted"/>
<feature type="chain" id="PRO_5003939828" evidence="1">
    <location>
        <begin position="19"/>
        <end position="207"/>
    </location>
</feature>
<dbReference type="OrthoDB" id="360827at2759"/>
<reference evidence="2 3" key="1">
    <citation type="journal article" date="2012" name="BMC Genomics">
        <title>Comparative genomic analysis and phylogenetic position of Theileria equi.</title>
        <authorList>
            <person name="Kappmeyer L.S."/>
            <person name="Thiagarajan M."/>
            <person name="Herndon D.R."/>
            <person name="Ramsay J.D."/>
            <person name="Caler E."/>
            <person name="Djikeng A."/>
            <person name="Gillespie J.J."/>
            <person name="Lau A.O."/>
            <person name="Roalson E.H."/>
            <person name="Silva J.C."/>
            <person name="Silva M.G."/>
            <person name="Suarez C.E."/>
            <person name="Ueti M.W."/>
            <person name="Nene V.M."/>
            <person name="Mealey R.H."/>
            <person name="Knowles D.P."/>
            <person name="Brayton K.A."/>
        </authorList>
    </citation>
    <scope>NUCLEOTIDE SEQUENCE [LARGE SCALE GENOMIC DNA]</scope>
    <source>
        <strain evidence="2 3">WA</strain>
    </source>
</reference>
<accession>L0AW22</accession>
<gene>
    <name evidence="2" type="ORF">BEWA_025990</name>
</gene>
<evidence type="ECO:0000256" key="1">
    <source>
        <dbReference type="SAM" id="SignalP"/>
    </source>
</evidence>
<dbReference type="RefSeq" id="XP_004829416.1">
    <property type="nucleotide sequence ID" value="XM_004829359.1"/>
</dbReference>
<dbReference type="AlphaFoldDB" id="L0AW22"/>
<dbReference type="VEuPathDB" id="PiroplasmaDB:BEWA_025990"/>
<evidence type="ECO:0000313" key="2">
    <source>
        <dbReference type="EMBL" id="AFZ79750.1"/>
    </source>
</evidence>
<dbReference type="EMBL" id="CP001669">
    <property type="protein sequence ID" value="AFZ79750.1"/>
    <property type="molecule type" value="Genomic_DNA"/>
</dbReference>
<name>L0AW22_THEEQ</name>
<organism evidence="2 3">
    <name type="scientific">Theileria equi strain WA</name>
    <dbReference type="NCBI Taxonomy" id="1537102"/>
    <lineage>
        <taxon>Eukaryota</taxon>
        <taxon>Sar</taxon>
        <taxon>Alveolata</taxon>
        <taxon>Apicomplexa</taxon>
        <taxon>Aconoidasida</taxon>
        <taxon>Piroplasmida</taxon>
        <taxon>Theileriidae</taxon>
        <taxon>Theileria</taxon>
    </lineage>
</organism>
<dbReference type="Proteomes" id="UP000031512">
    <property type="component" value="Chromosome 1"/>
</dbReference>
<dbReference type="KEGG" id="beq:BEWA_025990"/>
<keyword evidence="1" id="KW-0732">Signal</keyword>
<keyword evidence="3" id="KW-1185">Reference proteome</keyword>
<sequence length="207" mass="21479">MNVLSVLLTVCLVGFCHCEGNGSLRKEAVTVTLDLSNPDSSSFSLGDDKIYGVGHKAFVPKEGSVVSAIVDGASAVWKGQGKKSVGAYLFSKEGHPSLLSVYTKGVDDVTLCFEKVGGAWKTVDKLEFETKLRSMKEFLVTVGEKLVPGGLPEETVGGSQEPAELDFASLGCPLGGCSGAGPAKHVNEKVGSAGEPNFANLGCPLQG</sequence>
<evidence type="ECO:0000313" key="3">
    <source>
        <dbReference type="Proteomes" id="UP000031512"/>
    </source>
</evidence>
<protein>
    <submittedName>
        <fullName evidence="2">Signal peptide-containing protein</fullName>
    </submittedName>
</protein>
<feature type="signal peptide" evidence="1">
    <location>
        <begin position="1"/>
        <end position="18"/>
    </location>
</feature>
<dbReference type="GeneID" id="15806898"/>